<sequence>MAPLAWPLLWRGLTTCEALQAEKQLLDLGVGEGRWQRSDSRAIGADDDRVHSVSVRGAGTETLVMVHGLGTGSGIFFRNLGPLASSGAWGAVHAVDWRGAGLSGRPAYPARTHDDAVDWLVEGLEAWRREQNIETMTLLGHSMGGIAAAHYAARHGDRVDRLVLVGPAGVERRRRLYEKGDSALYDFASRLWEDGYHPAAVVRALGPWGKRLVETYAARRFRCVVPLSDDEAAALGEYLHACNSLPGCSEKCMNQLLGPIAQPRQPIAPLVEDLACPVSFIYGEHDWMQPASGANVARRRLAAGKGASCVVVPGSAGHYVFLEDPAAFLDALLRRVGR</sequence>
<evidence type="ECO:0000259" key="3">
    <source>
        <dbReference type="Pfam" id="PF00561"/>
    </source>
</evidence>
<reference evidence="4 5" key="1">
    <citation type="submission" date="2024-03" db="EMBL/GenBank/DDBJ databases">
        <title>Aureococcus anophagefferens CCMP1851 and Kratosvirus quantuckense: Draft genome of a second virus-susceptible host strain in the model system.</title>
        <authorList>
            <person name="Chase E."/>
            <person name="Truchon A.R."/>
            <person name="Schepens W."/>
            <person name="Wilhelm S.W."/>
        </authorList>
    </citation>
    <scope>NUCLEOTIDE SEQUENCE [LARGE SCALE GENOMIC DNA]</scope>
    <source>
        <strain evidence="4 5">CCMP1851</strain>
    </source>
</reference>
<dbReference type="SUPFAM" id="SSF53474">
    <property type="entry name" value="alpha/beta-Hydrolases"/>
    <property type="match status" value="1"/>
</dbReference>
<evidence type="ECO:0000256" key="2">
    <source>
        <dbReference type="SAM" id="SignalP"/>
    </source>
</evidence>
<keyword evidence="2" id="KW-0732">Signal</keyword>
<name>A0ABR1FYH2_AURAN</name>
<dbReference type="Pfam" id="PF00561">
    <property type="entry name" value="Abhydrolase_1"/>
    <property type="match status" value="1"/>
</dbReference>
<comment type="caution">
    <text evidence="4">The sequence shown here is derived from an EMBL/GenBank/DDBJ whole genome shotgun (WGS) entry which is preliminary data.</text>
</comment>
<dbReference type="Gene3D" id="3.40.50.1820">
    <property type="entry name" value="alpha/beta hydrolase"/>
    <property type="match status" value="1"/>
</dbReference>
<evidence type="ECO:0000256" key="1">
    <source>
        <dbReference type="ARBA" id="ARBA00038097"/>
    </source>
</evidence>
<proteinExistence type="inferred from homology"/>
<dbReference type="PANTHER" id="PTHR42886:SF29">
    <property type="entry name" value="PUMMELIG, ISOFORM A"/>
    <property type="match status" value="1"/>
</dbReference>
<dbReference type="PANTHER" id="PTHR42886">
    <property type="entry name" value="RE40534P-RELATED"/>
    <property type="match status" value="1"/>
</dbReference>
<evidence type="ECO:0000313" key="4">
    <source>
        <dbReference type="EMBL" id="KAK7241166.1"/>
    </source>
</evidence>
<accession>A0ABR1FYH2</accession>
<protein>
    <submittedName>
        <fullName evidence="4">1-acylglycerol-3-phosphate O-acyltransferase</fullName>
    </submittedName>
</protein>
<organism evidence="4 5">
    <name type="scientific">Aureococcus anophagefferens</name>
    <name type="common">Harmful bloom alga</name>
    <dbReference type="NCBI Taxonomy" id="44056"/>
    <lineage>
        <taxon>Eukaryota</taxon>
        <taxon>Sar</taxon>
        <taxon>Stramenopiles</taxon>
        <taxon>Ochrophyta</taxon>
        <taxon>Pelagophyceae</taxon>
        <taxon>Pelagomonadales</taxon>
        <taxon>Pelagomonadaceae</taxon>
        <taxon>Aureococcus</taxon>
    </lineage>
</organism>
<feature type="chain" id="PRO_5047048648" evidence="2">
    <location>
        <begin position="19"/>
        <end position="338"/>
    </location>
</feature>
<dbReference type="InterPro" id="IPR000073">
    <property type="entry name" value="AB_hydrolase_1"/>
</dbReference>
<comment type="similarity">
    <text evidence="1">Belongs to the peptidase S33 family. ABHD4/ABHD5 subfamily.</text>
</comment>
<evidence type="ECO:0000313" key="5">
    <source>
        <dbReference type="Proteomes" id="UP001363151"/>
    </source>
</evidence>
<dbReference type="EMBL" id="JBBJCI010000204">
    <property type="protein sequence ID" value="KAK7241166.1"/>
    <property type="molecule type" value="Genomic_DNA"/>
</dbReference>
<dbReference type="Proteomes" id="UP001363151">
    <property type="component" value="Unassembled WGS sequence"/>
</dbReference>
<gene>
    <name evidence="4" type="primary">ABHD5</name>
    <name evidence="4" type="ORF">SO694_00051048</name>
</gene>
<keyword evidence="5" id="KW-1185">Reference proteome</keyword>
<dbReference type="InterPro" id="IPR029058">
    <property type="entry name" value="AB_hydrolase_fold"/>
</dbReference>
<feature type="domain" description="AB hydrolase-1" evidence="3">
    <location>
        <begin position="62"/>
        <end position="325"/>
    </location>
</feature>
<feature type="signal peptide" evidence="2">
    <location>
        <begin position="1"/>
        <end position="18"/>
    </location>
</feature>